<feature type="compositionally biased region" description="Polar residues" evidence="1">
    <location>
        <begin position="64"/>
        <end position="78"/>
    </location>
</feature>
<feature type="compositionally biased region" description="Polar residues" evidence="1">
    <location>
        <begin position="184"/>
        <end position="193"/>
    </location>
</feature>
<name>A0A1X7UVH4_AMPQE</name>
<feature type="compositionally biased region" description="Basic and acidic residues" evidence="1">
    <location>
        <begin position="360"/>
        <end position="390"/>
    </location>
</feature>
<dbReference type="PANTHER" id="PTHR33066:SF2">
    <property type="entry name" value="FILAGGRIN-2-LIKE"/>
    <property type="match status" value="1"/>
</dbReference>
<feature type="region of interest" description="Disordered" evidence="1">
    <location>
        <begin position="288"/>
        <end position="401"/>
    </location>
</feature>
<evidence type="ECO:0000256" key="1">
    <source>
        <dbReference type="SAM" id="MobiDB-lite"/>
    </source>
</evidence>
<dbReference type="PANTHER" id="PTHR33066">
    <property type="entry name" value="INTEGRASE_SAM-LIKE_N DOMAIN-CONTAINING PROTEIN"/>
    <property type="match status" value="1"/>
</dbReference>
<feature type="compositionally biased region" description="Basic and acidic residues" evidence="1">
    <location>
        <begin position="101"/>
        <end position="111"/>
    </location>
</feature>
<dbReference type="AlphaFoldDB" id="A0A1X7UVH4"/>
<organism evidence="2">
    <name type="scientific">Amphimedon queenslandica</name>
    <name type="common">Sponge</name>
    <dbReference type="NCBI Taxonomy" id="400682"/>
    <lineage>
        <taxon>Eukaryota</taxon>
        <taxon>Metazoa</taxon>
        <taxon>Porifera</taxon>
        <taxon>Demospongiae</taxon>
        <taxon>Heteroscleromorpha</taxon>
        <taxon>Haplosclerida</taxon>
        <taxon>Niphatidae</taxon>
        <taxon>Amphimedon</taxon>
    </lineage>
</organism>
<sequence>MDPEYNKGVQNRIFGKPNTTGTAQSRLVLNLGSNITERGSSEDVDQRGDLRDPSEEVPPGVLLQSLSSLQKRWGQETSDQSERSQCLRPTLPFQDRGSSYSEEHSKGRGLDDESGSEGCLLHDPNSPVRQTIPALLHWKPRLPVQLPAVQPVLCSLGLYQDPEASANSAQRARSQACGIHRQHSSPGRNSGKSTGPHRGSDIPPGEFGLCITPRKIEQPVLHHSLQPVISCHRGIGMVQYPANELEWEESGLKATRPPDRIRCIPQRVGSIMPRDTDRSSLVPAGAKTAHKLPRAAGSNTSNQNLFKGSREQECTAAPRQPDSSSLYKQPGRYSLRSGHQTSKRAMDVVPTEGQTSDSTSTRKRECNSRQRVESDEESLRLDAQSRDLPPDPKALPLPRNRSICNTTISSTTSLLQLETRSPSRSNRCFSPRLWTSEGLCQPPLELHRESTSEGGVSGGGASDTNCPNMAVTALVSQATKPASLQPTEDRSSTSGNNG</sequence>
<feature type="region of interest" description="Disordered" evidence="1">
    <location>
        <begin position="167"/>
        <end position="205"/>
    </location>
</feature>
<feature type="compositionally biased region" description="Basic and acidic residues" evidence="1">
    <location>
        <begin position="39"/>
        <end position="54"/>
    </location>
</feature>
<proteinExistence type="predicted"/>
<feature type="compositionally biased region" description="Polar residues" evidence="1">
    <location>
        <begin position="474"/>
        <end position="498"/>
    </location>
</feature>
<protein>
    <submittedName>
        <fullName evidence="2">Uncharacterized protein</fullName>
    </submittedName>
</protein>
<evidence type="ECO:0000313" key="2">
    <source>
        <dbReference type="EnsemblMetazoa" id="Aqu2.1.31524_001"/>
    </source>
</evidence>
<reference evidence="2" key="1">
    <citation type="submission" date="2017-05" db="UniProtKB">
        <authorList>
            <consortium name="EnsemblMetazoa"/>
        </authorList>
    </citation>
    <scope>IDENTIFICATION</scope>
</reference>
<dbReference type="EnsemblMetazoa" id="Aqu2.1.31524_001">
    <property type="protein sequence ID" value="Aqu2.1.31524_001"/>
    <property type="gene ID" value="Aqu2.1.31524"/>
</dbReference>
<feature type="region of interest" description="Disordered" evidence="1">
    <location>
        <begin position="447"/>
        <end position="498"/>
    </location>
</feature>
<feature type="region of interest" description="Disordered" evidence="1">
    <location>
        <begin position="1"/>
        <end position="125"/>
    </location>
</feature>
<accession>A0A1X7UVH4</accession>
<feature type="compositionally biased region" description="Polar residues" evidence="1">
    <location>
        <begin position="297"/>
        <end position="306"/>
    </location>
</feature>
<dbReference type="InParanoid" id="A0A1X7UVH4"/>
<feature type="compositionally biased region" description="Polar residues" evidence="1">
    <location>
        <begin position="17"/>
        <end position="38"/>
    </location>
</feature>
<feature type="compositionally biased region" description="Low complexity" evidence="1">
    <location>
        <begin position="167"/>
        <end position="176"/>
    </location>
</feature>